<dbReference type="InterPro" id="IPR029068">
    <property type="entry name" value="Glyas_Bleomycin-R_OHBP_Dase"/>
</dbReference>
<gene>
    <name evidence="3" type="ORF">HW554_13640</name>
</gene>
<dbReference type="RefSeq" id="WP_176909139.1">
    <property type="nucleotide sequence ID" value="NZ_JABKAU010000026.1"/>
</dbReference>
<accession>A0A7Y7PQX5</accession>
<keyword evidence="4" id="KW-1185">Reference proteome</keyword>
<dbReference type="GO" id="GO:0046872">
    <property type="term" value="F:metal ion binding"/>
    <property type="evidence" value="ECO:0007669"/>
    <property type="project" value="UniProtKB-KW"/>
</dbReference>
<dbReference type="InterPro" id="IPR004360">
    <property type="entry name" value="Glyas_Fos-R_dOase_dom"/>
</dbReference>
<sequence>MENPSNTPDAPRAAYPVAFNHVGLNVPDLDQALAWYQQLFGFTVLMGPYEVEGQAGLAGQIYVDIAGATMRKTRVAQVAMGNGIGLEMFQFLDPATPAASPIEELYYKPGPWHLAFTHPDVEGLLARILAAGGRPISQVWSPIQDQDQFKLVYCYDPFGNVLELFSHSYEQMLANR</sequence>
<evidence type="ECO:0000313" key="3">
    <source>
        <dbReference type="EMBL" id="NVO32257.1"/>
    </source>
</evidence>
<dbReference type="GO" id="GO:0004493">
    <property type="term" value="F:methylmalonyl-CoA epimerase activity"/>
    <property type="evidence" value="ECO:0007669"/>
    <property type="project" value="TreeGrafter"/>
</dbReference>
<dbReference type="PANTHER" id="PTHR43048">
    <property type="entry name" value="METHYLMALONYL-COA EPIMERASE"/>
    <property type="match status" value="1"/>
</dbReference>
<protein>
    <submittedName>
        <fullName evidence="3">VOC family protein</fullName>
    </submittedName>
</protein>
<dbReference type="PANTHER" id="PTHR43048:SF6">
    <property type="entry name" value="BLR8189 PROTEIN"/>
    <property type="match status" value="1"/>
</dbReference>
<evidence type="ECO:0000259" key="2">
    <source>
        <dbReference type="PROSITE" id="PS51819"/>
    </source>
</evidence>
<feature type="domain" description="VOC" evidence="2">
    <location>
        <begin position="18"/>
        <end position="167"/>
    </location>
</feature>
<dbReference type="InterPro" id="IPR037523">
    <property type="entry name" value="VOC_core"/>
</dbReference>
<reference evidence="3 4" key="1">
    <citation type="submission" date="2020-05" db="EMBL/GenBank/DDBJ databases">
        <title>Hymenobacter terrestris sp. nov. and Hymenobacter lapidiphilus sp. nov., isolated from regoliths in Antarctica.</title>
        <authorList>
            <person name="Sedlacek I."/>
            <person name="Pantucek R."/>
            <person name="Zeman M."/>
            <person name="Holochova P."/>
            <person name="Kralova S."/>
            <person name="Stankova E."/>
            <person name="Sedo O."/>
            <person name="Micenkova L."/>
            <person name="Svec P."/>
            <person name="Gupta V."/>
            <person name="Sood U."/>
            <person name="Korpole U.S."/>
            <person name="Lal R."/>
        </authorList>
    </citation>
    <scope>NUCLEOTIDE SEQUENCE [LARGE SCALE GENOMIC DNA]</scope>
    <source>
        <strain evidence="3 4">P5342</strain>
    </source>
</reference>
<evidence type="ECO:0000256" key="1">
    <source>
        <dbReference type="ARBA" id="ARBA00022723"/>
    </source>
</evidence>
<keyword evidence="1" id="KW-0479">Metal-binding</keyword>
<dbReference type="GO" id="GO:0046491">
    <property type="term" value="P:L-methylmalonyl-CoA metabolic process"/>
    <property type="evidence" value="ECO:0007669"/>
    <property type="project" value="TreeGrafter"/>
</dbReference>
<name>A0A7Y7PQX5_9BACT</name>
<dbReference type="InterPro" id="IPR051785">
    <property type="entry name" value="MMCE/EMCE_epimerase"/>
</dbReference>
<dbReference type="Pfam" id="PF00903">
    <property type="entry name" value="Glyoxalase"/>
    <property type="match status" value="1"/>
</dbReference>
<dbReference type="PROSITE" id="PS51819">
    <property type="entry name" value="VOC"/>
    <property type="match status" value="1"/>
</dbReference>
<comment type="caution">
    <text evidence="3">The sequence shown here is derived from an EMBL/GenBank/DDBJ whole genome shotgun (WGS) entry which is preliminary data.</text>
</comment>
<evidence type="ECO:0000313" key="4">
    <source>
        <dbReference type="Proteomes" id="UP000565521"/>
    </source>
</evidence>
<dbReference type="Proteomes" id="UP000565521">
    <property type="component" value="Unassembled WGS sequence"/>
</dbReference>
<organism evidence="3 4">
    <name type="scientific">Hymenobacter lapidiphilus</name>
    <dbReference type="NCBI Taxonomy" id="2608003"/>
    <lineage>
        <taxon>Bacteria</taxon>
        <taxon>Pseudomonadati</taxon>
        <taxon>Bacteroidota</taxon>
        <taxon>Cytophagia</taxon>
        <taxon>Cytophagales</taxon>
        <taxon>Hymenobacteraceae</taxon>
        <taxon>Hymenobacter</taxon>
    </lineage>
</organism>
<dbReference type="AlphaFoldDB" id="A0A7Y7PQX5"/>
<dbReference type="EMBL" id="JABKAU010000026">
    <property type="protein sequence ID" value="NVO32257.1"/>
    <property type="molecule type" value="Genomic_DNA"/>
</dbReference>
<dbReference type="SUPFAM" id="SSF54593">
    <property type="entry name" value="Glyoxalase/Bleomycin resistance protein/Dihydroxybiphenyl dioxygenase"/>
    <property type="match status" value="1"/>
</dbReference>
<dbReference type="Gene3D" id="3.10.180.10">
    <property type="entry name" value="2,3-Dihydroxybiphenyl 1,2-Dioxygenase, domain 1"/>
    <property type="match status" value="1"/>
</dbReference>
<proteinExistence type="predicted"/>